<dbReference type="InterPro" id="IPR051119">
    <property type="entry name" value="Nematode_SR-like"/>
</dbReference>
<keyword evidence="1" id="KW-0472">Membrane</keyword>
<evidence type="ECO:0000313" key="3">
    <source>
        <dbReference type="Proteomes" id="UP001432322"/>
    </source>
</evidence>
<dbReference type="PANTHER" id="PTHR31627">
    <property type="entry name" value="SERPENTINE RECEPTOR CLASS GAMMA-RELATED"/>
    <property type="match status" value="1"/>
</dbReference>
<dbReference type="InterPro" id="IPR019426">
    <property type="entry name" value="7TM_GPCR_serpentine_rcpt_Srv"/>
</dbReference>
<gene>
    <name evidence="2" type="ORF">PFISCL1PPCAC_443</name>
</gene>
<sequence>RSMVLRPQIYFFFIPLTVVTFIFYIKILYVLWKRRKEYNSIFYKLIQTQALFDISYPILFMIYDVPQDWPVLYPFLIGMNGTFWPQFFYATVYGSCNGQILGVTLNSIGRMLLLCYPNSRVSQVFDSLSFPLVMLLHYPFAFAVGFYIYFGQIHSTFEYITAVGKVTRVTPVEYVQVNSDITAAAAIIAALISSYCYIRMFMVMRNRPLRSWRKEASVYFTSFALFISLIAMTVYYFFNWFYSITN</sequence>
<dbReference type="AlphaFoldDB" id="A0AAV5UPU1"/>
<organism evidence="2 3">
    <name type="scientific">Pristionchus fissidentatus</name>
    <dbReference type="NCBI Taxonomy" id="1538716"/>
    <lineage>
        <taxon>Eukaryota</taxon>
        <taxon>Metazoa</taxon>
        <taxon>Ecdysozoa</taxon>
        <taxon>Nematoda</taxon>
        <taxon>Chromadorea</taxon>
        <taxon>Rhabditida</taxon>
        <taxon>Rhabditina</taxon>
        <taxon>Diplogasteromorpha</taxon>
        <taxon>Diplogasteroidea</taxon>
        <taxon>Neodiplogasteridae</taxon>
        <taxon>Pristionchus</taxon>
    </lineage>
</organism>
<feature type="transmembrane region" description="Helical" evidence="1">
    <location>
        <begin position="41"/>
        <end position="63"/>
    </location>
</feature>
<reference evidence="2" key="1">
    <citation type="submission" date="2023-10" db="EMBL/GenBank/DDBJ databases">
        <title>Genome assembly of Pristionchus species.</title>
        <authorList>
            <person name="Yoshida K."/>
            <person name="Sommer R.J."/>
        </authorList>
    </citation>
    <scope>NUCLEOTIDE SEQUENCE</scope>
    <source>
        <strain evidence="2">RS5133</strain>
    </source>
</reference>
<dbReference type="Gene3D" id="1.20.1070.10">
    <property type="entry name" value="Rhodopsin 7-helix transmembrane proteins"/>
    <property type="match status" value="1"/>
</dbReference>
<feature type="transmembrane region" description="Helical" evidence="1">
    <location>
        <begin position="128"/>
        <end position="150"/>
    </location>
</feature>
<feature type="transmembrane region" description="Helical" evidence="1">
    <location>
        <begin position="181"/>
        <end position="198"/>
    </location>
</feature>
<feature type="transmembrane region" description="Helical" evidence="1">
    <location>
        <begin position="218"/>
        <end position="238"/>
    </location>
</feature>
<keyword evidence="1" id="KW-1133">Transmembrane helix</keyword>
<dbReference type="Pfam" id="PF10323">
    <property type="entry name" value="7TM_GPCR_Srv"/>
    <property type="match status" value="1"/>
</dbReference>
<evidence type="ECO:0000313" key="2">
    <source>
        <dbReference type="EMBL" id="GMT09146.1"/>
    </source>
</evidence>
<feature type="non-terminal residue" evidence="2">
    <location>
        <position position="246"/>
    </location>
</feature>
<accession>A0AAV5UPU1</accession>
<proteinExistence type="predicted"/>
<keyword evidence="3" id="KW-1185">Reference proteome</keyword>
<feature type="transmembrane region" description="Helical" evidence="1">
    <location>
        <begin position="12"/>
        <end position="32"/>
    </location>
</feature>
<dbReference type="Proteomes" id="UP001432322">
    <property type="component" value="Unassembled WGS sequence"/>
</dbReference>
<name>A0AAV5UPU1_9BILA</name>
<protein>
    <recommendedName>
        <fullName evidence="4">G protein-coupled receptor</fullName>
    </recommendedName>
</protein>
<comment type="caution">
    <text evidence="2">The sequence shown here is derived from an EMBL/GenBank/DDBJ whole genome shotgun (WGS) entry which is preliminary data.</text>
</comment>
<feature type="non-terminal residue" evidence="2">
    <location>
        <position position="1"/>
    </location>
</feature>
<dbReference type="PANTHER" id="PTHR31627:SF42">
    <property type="entry name" value="G_PROTEIN_RECEP_F1_2 DOMAIN-CONTAINING PROTEIN-RELATED"/>
    <property type="match status" value="1"/>
</dbReference>
<feature type="transmembrane region" description="Helical" evidence="1">
    <location>
        <begin position="83"/>
        <end position="108"/>
    </location>
</feature>
<keyword evidence="1" id="KW-0812">Transmembrane</keyword>
<dbReference type="EMBL" id="BTSY01000001">
    <property type="protein sequence ID" value="GMT09146.1"/>
    <property type="molecule type" value="Genomic_DNA"/>
</dbReference>
<evidence type="ECO:0000256" key="1">
    <source>
        <dbReference type="SAM" id="Phobius"/>
    </source>
</evidence>
<evidence type="ECO:0008006" key="4">
    <source>
        <dbReference type="Google" id="ProtNLM"/>
    </source>
</evidence>